<dbReference type="Proteomes" id="UP000217448">
    <property type="component" value="Unassembled WGS sequence"/>
</dbReference>
<evidence type="ECO:0000313" key="1">
    <source>
        <dbReference type="EMBL" id="MCT4371568.1"/>
    </source>
</evidence>
<reference evidence="2" key="1">
    <citation type="submission" date="2017-09" db="EMBL/GenBank/DDBJ databases">
        <title>Yangia sp. SAOS 153D whole genome sequencing.</title>
        <authorList>
            <person name="Verma A."/>
            <person name="Krishnamurthi S."/>
        </authorList>
    </citation>
    <scope>NUCLEOTIDE SEQUENCE [LARGE SCALE GENOMIC DNA]</scope>
    <source>
        <strain evidence="2">SAOS 153D</strain>
    </source>
</reference>
<evidence type="ECO:0000313" key="3">
    <source>
        <dbReference type="Proteomes" id="UP000217448"/>
    </source>
</evidence>
<reference evidence="1" key="3">
    <citation type="submission" date="2024-05" db="EMBL/GenBank/DDBJ databases">
        <title>Yangia mangrovi SAOS 153D genome.</title>
        <authorList>
            <person name="Verma A."/>
            <person name="Pal Y."/>
            <person name="Sundharam S."/>
            <person name="Bisht B."/>
            <person name="Srinivasan K."/>
        </authorList>
    </citation>
    <scope>NUCLEOTIDE SEQUENCE</scope>
    <source>
        <strain evidence="1">SAOS 153D</strain>
    </source>
</reference>
<dbReference type="AlphaFoldDB" id="A0A2A3K0P2"/>
<gene>
    <name evidence="2" type="ORF">CLG85_00995</name>
    <name evidence="1" type="ORF">CLG85_015070</name>
</gene>
<dbReference type="OrthoDB" id="7875951at2"/>
<evidence type="ECO:0000313" key="2">
    <source>
        <dbReference type="EMBL" id="PBD20991.1"/>
    </source>
</evidence>
<proteinExistence type="predicted"/>
<dbReference type="EMBL" id="NTHN02000027">
    <property type="protein sequence ID" value="MCT4371568.1"/>
    <property type="molecule type" value="Genomic_DNA"/>
</dbReference>
<comment type="caution">
    <text evidence="2">The sequence shown here is derived from an EMBL/GenBank/DDBJ whole genome shotgun (WGS) entry which is preliminary data.</text>
</comment>
<dbReference type="EMBL" id="NTHN01000014">
    <property type="protein sequence ID" value="PBD20991.1"/>
    <property type="molecule type" value="Genomic_DNA"/>
</dbReference>
<organism evidence="2">
    <name type="scientific">Alloyangia mangrovi</name>
    <dbReference type="NCBI Taxonomy" id="1779329"/>
    <lineage>
        <taxon>Bacteria</taxon>
        <taxon>Pseudomonadati</taxon>
        <taxon>Pseudomonadota</taxon>
        <taxon>Alphaproteobacteria</taxon>
        <taxon>Rhodobacterales</taxon>
        <taxon>Roseobacteraceae</taxon>
        <taxon>Alloyangia</taxon>
    </lineage>
</organism>
<protein>
    <submittedName>
        <fullName evidence="2">Uncharacterized protein</fullName>
    </submittedName>
</protein>
<accession>A0A2A3K0P2</accession>
<reference evidence="3" key="2">
    <citation type="submission" date="2023-07" db="EMBL/GenBank/DDBJ databases">
        <title>Yangia mangrovi SAOS 153D genome.</title>
        <authorList>
            <person name="Verma A."/>
            <person name="Pal Y."/>
            <person name="Sundharam S."/>
            <person name="Bisht B."/>
            <person name="Srinivasan K."/>
        </authorList>
    </citation>
    <scope>NUCLEOTIDE SEQUENCE [LARGE SCALE GENOMIC DNA]</scope>
    <source>
        <strain evidence="3">SAOS 153D</strain>
    </source>
</reference>
<name>A0A2A3K0P2_9RHOB</name>
<sequence length="96" mass="10367">MSGYHWPMPSPDVDFEKDIDVDIDIDLDTSVDTDKTVDIVVYSSVEAFTCIEGNTADVIFDIEAVGEDTFTSLDIAVLTIEDELSSISGAITSAVD</sequence>
<dbReference type="RefSeq" id="WP_095880568.1">
    <property type="nucleotide sequence ID" value="NZ_NTHN02000027.1"/>
</dbReference>
<keyword evidence="3" id="KW-1185">Reference proteome</keyword>